<dbReference type="InterPro" id="IPR050475">
    <property type="entry name" value="Prenyltransferase_related"/>
</dbReference>
<comment type="subcellular location">
    <subcellularLocation>
        <location evidence="1">Membrane</location>
        <topology evidence="1">Multi-pass membrane protein</topology>
    </subcellularLocation>
</comment>
<evidence type="ECO:0000256" key="2">
    <source>
        <dbReference type="ARBA" id="ARBA00022692"/>
    </source>
</evidence>
<feature type="transmembrane region" description="Helical" evidence="5">
    <location>
        <begin position="136"/>
        <end position="163"/>
    </location>
</feature>
<dbReference type="EMBL" id="RCNU01000013">
    <property type="protein sequence ID" value="RWQ92365.1"/>
    <property type="molecule type" value="Genomic_DNA"/>
</dbReference>
<dbReference type="PANTHER" id="PTHR42723">
    <property type="entry name" value="CHLOROPHYLL SYNTHASE"/>
    <property type="match status" value="1"/>
</dbReference>
<comment type="caution">
    <text evidence="6">The sequence shown here is derived from an EMBL/GenBank/DDBJ whole genome shotgun (WGS) entry which is preliminary data.</text>
</comment>
<feature type="transmembrane region" description="Helical" evidence="5">
    <location>
        <begin position="76"/>
        <end position="93"/>
    </location>
</feature>
<keyword evidence="2 5" id="KW-0812">Transmembrane</keyword>
<evidence type="ECO:0000256" key="3">
    <source>
        <dbReference type="ARBA" id="ARBA00022989"/>
    </source>
</evidence>
<dbReference type="GO" id="GO:0016765">
    <property type="term" value="F:transferase activity, transferring alkyl or aryl (other than methyl) groups"/>
    <property type="evidence" value="ECO:0007669"/>
    <property type="project" value="InterPro"/>
</dbReference>
<evidence type="ECO:0000256" key="4">
    <source>
        <dbReference type="ARBA" id="ARBA00023136"/>
    </source>
</evidence>
<dbReference type="InterPro" id="IPR000537">
    <property type="entry name" value="UbiA_prenyltransferase"/>
</dbReference>
<dbReference type="VEuPathDB" id="FungiDB:C8Q69DRAFT_478917"/>
<dbReference type="PANTHER" id="PTHR42723:SF1">
    <property type="entry name" value="CHLOROPHYLL SYNTHASE, CHLOROPLASTIC"/>
    <property type="match status" value="1"/>
</dbReference>
<proteinExistence type="predicted"/>
<protein>
    <submittedName>
        <fullName evidence="6">UbiA prenyltransferase family-domain-containing protein</fullName>
    </submittedName>
</protein>
<keyword evidence="4 5" id="KW-0472">Membrane</keyword>
<dbReference type="GeneID" id="39600685"/>
<dbReference type="GO" id="GO:0016020">
    <property type="term" value="C:membrane"/>
    <property type="evidence" value="ECO:0007669"/>
    <property type="project" value="UniProtKB-SubCell"/>
</dbReference>
<organism evidence="6 7">
    <name type="scientific">Byssochlamys spectabilis</name>
    <name type="common">Paecilomyces variotii</name>
    <dbReference type="NCBI Taxonomy" id="264951"/>
    <lineage>
        <taxon>Eukaryota</taxon>
        <taxon>Fungi</taxon>
        <taxon>Dikarya</taxon>
        <taxon>Ascomycota</taxon>
        <taxon>Pezizomycotina</taxon>
        <taxon>Eurotiomycetes</taxon>
        <taxon>Eurotiomycetidae</taxon>
        <taxon>Eurotiales</taxon>
        <taxon>Thermoascaceae</taxon>
        <taxon>Paecilomyces</taxon>
    </lineage>
</organism>
<keyword evidence="7" id="KW-1185">Reference proteome</keyword>
<evidence type="ECO:0000256" key="5">
    <source>
        <dbReference type="SAM" id="Phobius"/>
    </source>
</evidence>
<sequence>MREKVRIHYFIAGVSQSLIGLFSHSLYHSYSIWLFTFSDLKTILIPSTIFGIANSLAAPSYGLPSLSLPPTLKSKLFYILLQQTPAVLVWVWINLLPFTINNQRDISAIAEDSVNKPWRPLPSKRMTSGQAKYTMLVFYAAAQTYSLLFSGGLRQSLGLLVLGTWYNNMGGADSNPLVRNLINALGYLCFISGALEVALGGGPLPFYSSQRLLPWLLVVAGIIISTVHTQDIYDQEGDAERGRRTVPLVIGDRAARWSIAVPMLAWGLFCPIFWNVHVIFASVSCALAWAVAARTLLFRNVRSDKRTFIIWNLWITTVYVMPLCARVA</sequence>
<keyword evidence="3 5" id="KW-1133">Transmembrane helix</keyword>
<dbReference type="RefSeq" id="XP_028482010.1">
    <property type="nucleotide sequence ID" value="XM_028631408.1"/>
</dbReference>
<accession>A0A443HKM7</accession>
<reference evidence="6 7" key="1">
    <citation type="journal article" date="2018" name="Front. Microbiol.">
        <title>Genomic and genetic insights into a cosmopolitan fungus, Paecilomyces variotii (Eurotiales).</title>
        <authorList>
            <person name="Urquhart A.S."/>
            <person name="Mondo S.J."/>
            <person name="Makela M.R."/>
            <person name="Hane J.K."/>
            <person name="Wiebenga A."/>
            <person name="He G."/>
            <person name="Mihaltcheva S."/>
            <person name="Pangilinan J."/>
            <person name="Lipzen A."/>
            <person name="Barry K."/>
            <person name="de Vries R.P."/>
            <person name="Grigoriev I.V."/>
            <person name="Idnurm A."/>
        </authorList>
    </citation>
    <scope>NUCLEOTIDE SEQUENCE [LARGE SCALE GENOMIC DNA]</scope>
    <source>
        <strain evidence="6 7">CBS 101075</strain>
    </source>
</reference>
<evidence type="ECO:0000256" key="1">
    <source>
        <dbReference type="ARBA" id="ARBA00004141"/>
    </source>
</evidence>
<dbReference type="AlphaFoldDB" id="A0A443HKM7"/>
<feature type="transmembrane region" description="Helical" evidence="5">
    <location>
        <begin position="212"/>
        <end position="233"/>
    </location>
</feature>
<feature type="transmembrane region" description="Helical" evidence="5">
    <location>
        <begin position="184"/>
        <end position="206"/>
    </location>
</feature>
<feature type="transmembrane region" description="Helical" evidence="5">
    <location>
        <begin position="7"/>
        <end position="27"/>
    </location>
</feature>
<dbReference type="Proteomes" id="UP000283841">
    <property type="component" value="Unassembled WGS sequence"/>
</dbReference>
<evidence type="ECO:0000313" key="6">
    <source>
        <dbReference type="EMBL" id="RWQ92365.1"/>
    </source>
</evidence>
<dbReference type="CDD" id="cd13965">
    <property type="entry name" value="PT_UbiA_3"/>
    <property type="match status" value="1"/>
</dbReference>
<dbReference type="Pfam" id="PF01040">
    <property type="entry name" value="UbiA"/>
    <property type="match status" value="1"/>
</dbReference>
<keyword evidence="6" id="KW-0808">Transferase</keyword>
<gene>
    <name evidence="6" type="ORF">C8Q69DRAFT_478917</name>
</gene>
<name>A0A443HKM7_BYSSP</name>
<dbReference type="STRING" id="264951.A0A443HKM7"/>
<evidence type="ECO:0000313" key="7">
    <source>
        <dbReference type="Proteomes" id="UP000283841"/>
    </source>
</evidence>